<dbReference type="AlphaFoldDB" id="A0A7W9EZD8"/>
<organism evidence="1 2">
    <name type="scientific">Yoonia ponticola</name>
    <dbReference type="NCBI Taxonomy" id="1524255"/>
    <lineage>
        <taxon>Bacteria</taxon>
        <taxon>Pseudomonadati</taxon>
        <taxon>Pseudomonadota</taxon>
        <taxon>Alphaproteobacteria</taxon>
        <taxon>Rhodobacterales</taxon>
        <taxon>Paracoccaceae</taxon>
        <taxon>Yoonia</taxon>
    </lineage>
</organism>
<reference evidence="1 2" key="1">
    <citation type="submission" date="2020-08" db="EMBL/GenBank/DDBJ databases">
        <title>Genomic Encyclopedia of Type Strains, Phase IV (KMG-IV): sequencing the most valuable type-strain genomes for metagenomic binning, comparative biology and taxonomic classification.</title>
        <authorList>
            <person name="Goeker M."/>
        </authorList>
    </citation>
    <scope>NUCLEOTIDE SEQUENCE [LARGE SCALE GENOMIC DNA]</scope>
    <source>
        <strain evidence="1 2">DSM 101064</strain>
    </source>
</reference>
<evidence type="ECO:0000313" key="2">
    <source>
        <dbReference type="Proteomes" id="UP000535415"/>
    </source>
</evidence>
<gene>
    <name evidence="1" type="ORF">FHS72_001453</name>
</gene>
<sequence length="107" mass="11570">MGKTYKYPDPMSYIGNAFQVGFMMAEANSVIAMRTLGMMGIWSVTPSEDGRMISEKVHAIAKAQSDATRVAMNGGSFDEIAAAAIKPIRNKTRANAKRLGKRGLKKG</sequence>
<comment type="caution">
    <text evidence="1">The sequence shown here is derived from an EMBL/GenBank/DDBJ whole genome shotgun (WGS) entry which is preliminary data.</text>
</comment>
<keyword evidence="2" id="KW-1185">Reference proteome</keyword>
<proteinExistence type="predicted"/>
<evidence type="ECO:0008006" key="3">
    <source>
        <dbReference type="Google" id="ProtNLM"/>
    </source>
</evidence>
<evidence type="ECO:0000313" key="1">
    <source>
        <dbReference type="EMBL" id="MBB5721841.1"/>
    </source>
</evidence>
<protein>
    <recommendedName>
        <fullName evidence="3">Antifreeze protein</fullName>
    </recommendedName>
</protein>
<dbReference type="EMBL" id="JACIJM010000003">
    <property type="protein sequence ID" value="MBB5721841.1"/>
    <property type="molecule type" value="Genomic_DNA"/>
</dbReference>
<dbReference type="Proteomes" id="UP000535415">
    <property type="component" value="Unassembled WGS sequence"/>
</dbReference>
<name>A0A7W9EZD8_9RHOB</name>
<accession>A0A7W9EZD8</accession>
<dbReference type="RefSeq" id="WP_246414542.1">
    <property type="nucleotide sequence ID" value="NZ_JACIJM010000003.1"/>
</dbReference>